<reference evidence="2 3" key="1">
    <citation type="submission" date="2019-11" db="EMBL/GenBank/DDBJ databases">
        <title>Whole genome sequence of Oryza granulata.</title>
        <authorList>
            <person name="Li W."/>
        </authorList>
    </citation>
    <scope>NUCLEOTIDE SEQUENCE [LARGE SCALE GENOMIC DNA]</scope>
    <source>
        <strain evidence="3">cv. Menghai</strain>
        <tissue evidence="2">Leaf</tissue>
    </source>
</reference>
<sequence>MPSRGDPWSCGIHRRAVPEETPSESPQTPSIRANKTESPSHHPVSPRRCSRSSTPRTNFRVIKEPLPSSSIRLRPESARPSSPPSCRWQQPPVTRAALHIAGAARDRSHSHAVEPLRTRVLPMMMAAVSSRPF</sequence>
<feature type="compositionally biased region" description="Low complexity" evidence="1">
    <location>
        <begin position="19"/>
        <end position="30"/>
    </location>
</feature>
<evidence type="ECO:0000313" key="2">
    <source>
        <dbReference type="EMBL" id="KAF0915035.1"/>
    </source>
</evidence>
<accession>A0A6G1DQC0</accession>
<keyword evidence="3" id="KW-1185">Reference proteome</keyword>
<evidence type="ECO:0000256" key="1">
    <source>
        <dbReference type="SAM" id="MobiDB-lite"/>
    </source>
</evidence>
<name>A0A6G1DQC0_9ORYZ</name>
<comment type="caution">
    <text evidence="2">The sequence shown here is derived from an EMBL/GenBank/DDBJ whole genome shotgun (WGS) entry which is preliminary data.</text>
</comment>
<feature type="region of interest" description="Disordered" evidence="1">
    <location>
        <begin position="1"/>
        <end position="91"/>
    </location>
</feature>
<dbReference type="EMBL" id="SPHZ02000006">
    <property type="protein sequence ID" value="KAF0915035.1"/>
    <property type="molecule type" value="Genomic_DNA"/>
</dbReference>
<feature type="compositionally biased region" description="Low complexity" evidence="1">
    <location>
        <begin position="78"/>
        <end position="87"/>
    </location>
</feature>
<protein>
    <submittedName>
        <fullName evidence="2">Uncharacterized protein</fullName>
    </submittedName>
</protein>
<evidence type="ECO:0000313" key="3">
    <source>
        <dbReference type="Proteomes" id="UP000479710"/>
    </source>
</evidence>
<dbReference type="AlphaFoldDB" id="A0A6G1DQC0"/>
<organism evidence="2 3">
    <name type="scientific">Oryza meyeriana var. granulata</name>
    <dbReference type="NCBI Taxonomy" id="110450"/>
    <lineage>
        <taxon>Eukaryota</taxon>
        <taxon>Viridiplantae</taxon>
        <taxon>Streptophyta</taxon>
        <taxon>Embryophyta</taxon>
        <taxon>Tracheophyta</taxon>
        <taxon>Spermatophyta</taxon>
        <taxon>Magnoliopsida</taxon>
        <taxon>Liliopsida</taxon>
        <taxon>Poales</taxon>
        <taxon>Poaceae</taxon>
        <taxon>BOP clade</taxon>
        <taxon>Oryzoideae</taxon>
        <taxon>Oryzeae</taxon>
        <taxon>Oryzinae</taxon>
        <taxon>Oryza</taxon>
        <taxon>Oryza meyeriana</taxon>
    </lineage>
</organism>
<gene>
    <name evidence="2" type="ORF">E2562_033163</name>
</gene>
<dbReference type="Proteomes" id="UP000479710">
    <property type="component" value="Unassembled WGS sequence"/>
</dbReference>
<proteinExistence type="predicted"/>